<evidence type="ECO:0000256" key="2">
    <source>
        <dbReference type="ARBA" id="ARBA00022801"/>
    </source>
</evidence>
<dbReference type="GO" id="GO:0008936">
    <property type="term" value="F:nicotinamidase activity"/>
    <property type="evidence" value="ECO:0007669"/>
    <property type="project" value="UniProtKB-EC"/>
</dbReference>
<reference evidence="3 4" key="2">
    <citation type="journal article" date="2017" name="Genome Announc.">
        <title>Draft genome sequence of Aquitalea magnusonii strain H3, a plant growth-promoting bacterium of duckweed Lemna minor.</title>
        <authorList>
            <person name="Ishizawa H."/>
            <person name="Kuroda M."/>
            <person name="Ike M."/>
        </authorList>
    </citation>
    <scope>NUCLEOTIDE SEQUENCE [LARGE SCALE GENOMIC DNA]</scope>
    <source>
        <strain evidence="3 4">H3</strain>
    </source>
</reference>
<gene>
    <name evidence="3" type="ORF">DLM_2041</name>
</gene>
<proteinExistence type="inferred from homology"/>
<accession>A0A3G9GJF7</accession>
<comment type="similarity">
    <text evidence="1">Belongs to the isochorismatase family.</text>
</comment>
<dbReference type="PANTHER" id="PTHR11080:SF2">
    <property type="entry name" value="LD05707P"/>
    <property type="match status" value="1"/>
</dbReference>
<sequence>MAACHPETITMSQHLLIIDPQNDFCDLPTAALPVTGACRDMARLAKLIEQHGPALDAITVTLDSHHRYDIAHPAFWRGPAGEQPLLCPITLADVDAGRWLPADPALLPAVRHYLQHCALFVWPPHCLTGSWGHNIHDGLNQALQQWECQRLRTVQYLFKGLNPLTEHFSAFEADLPLADDPATRFQPQQVAALVAAQRVIVAGEALSHCVASSVRSLLRHLGTDFARKLVLLSDCSSPVPGFEAQAADFVAEIRQFGAQISPSTALFA</sequence>
<keyword evidence="4" id="KW-1185">Reference proteome</keyword>
<dbReference type="PANTHER" id="PTHR11080">
    <property type="entry name" value="PYRAZINAMIDASE/NICOTINAMIDASE"/>
    <property type="match status" value="1"/>
</dbReference>
<evidence type="ECO:0000313" key="4">
    <source>
        <dbReference type="Proteomes" id="UP000198290"/>
    </source>
</evidence>
<dbReference type="Proteomes" id="UP000198290">
    <property type="component" value="Chromosome"/>
</dbReference>
<evidence type="ECO:0000256" key="1">
    <source>
        <dbReference type="ARBA" id="ARBA00006336"/>
    </source>
</evidence>
<organism evidence="3 4">
    <name type="scientific">Aquitalea magnusonii</name>
    <dbReference type="NCBI Taxonomy" id="332411"/>
    <lineage>
        <taxon>Bacteria</taxon>
        <taxon>Pseudomonadati</taxon>
        <taxon>Pseudomonadota</taxon>
        <taxon>Betaproteobacteria</taxon>
        <taxon>Neisseriales</taxon>
        <taxon>Chromobacteriaceae</taxon>
        <taxon>Aquitalea</taxon>
    </lineage>
</organism>
<name>A0A3G9GJF7_9NEIS</name>
<dbReference type="KEGG" id="amah:DLM_2041"/>
<dbReference type="EMBL" id="AP018823">
    <property type="protein sequence ID" value="BBF85657.1"/>
    <property type="molecule type" value="Genomic_DNA"/>
</dbReference>
<reference evidence="4" key="3">
    <citation type="journal article" date="2017" name="Plant Physiol. Biochem.">
        <title>Differential oxidative and antioxidative response of duckweed Lemna minor toward plant growth promoting/inhibiting bacteria.</title>
        <authorList>
            <person name="Ishizawa H."/>
            <person name="Kuroda M."/>
            <person name="Morikawa M."/>
            <person name="Ike M."/>
        </authorList>
    </citation>
    <scope>NUCLEOTIDE SEQUENCE [LARGE SCALE GENOMIC DNA]</scope>
    <source>
        <strain evidence="4">H3</strain>
    </source>
</reference>
<dbReference type="InterPro" id="IPR036380">
    <property type="entry name" value="Isochorismatase-like_sf"/>
</dbReference>
<protein>
    <submittedName>
        <fullName evidence="3">Nicotinamidase</fullName>
        <ecNumber evidence="3">3.5.1.19</ecNumber>
    </submittedName>
</protein>
<reference evidence="4" key="1">
    <citation type="journal article" date="2017" name="Biotechnol. Biofuels">
        <title>Evaluation of environmental bacterial communities as a factor affecting the growth of duckweed Lemna minor.</title>
        <authorList>
            <person name="Ishizawa H."/>
            <person name="Kuroda M."/>
            <person name="Morikawa M."/>
            <person name="Ike M."/>
        </authorList>
    </citation>
    <scope>NUCLEOTIDE SEQUENCE [LARGE SCALE GENOMIC DNA]</scope>
    <source>
        <strain evidence="4">H3</strain>
    </source>
</reference>
<keyword evidence="2 3" id="KW-0378">Hydrolase</keyword>
<dbReference type="Gene3D" id="3.40.50.850">
    <property type="entry name" value="Isochorismatase-like"/>
    <property type="match status" value="1"/>
</dbReference>
<evidence type="ECO:0000313" key="3">
    <source>
        <dbReference type="EMBL" id="BBF85657.1"/>
    </source>
</evidence>
<dbReference type="EC" id="3.5.1.19" evidence="3"/>
<dbReference type="AlphaFoldDB" id="A0A3G9GJF7"/>
<dbReference type="InterPro" id="IPR052347">
    <property type="entry name" value="Isochorismatase_Nicotinamidase"/>
</dbReference>
<dbReference type="SUPFAM" id="SSF52499">
    <property type="entry name" value="Isochorismatase-like hydrolases"/>
    <property type="match status" value="1"/>
</dbReference>